<keyword evidence="1" id="KW-0547">Nucleotide-binding</keyword>
<dbReference type="SUPFAM" id="SSF52540">
    <property type="entry name" value="P-loop containing nucleoside triphosphate hydrolases"/>
    <property type="match status" value="1"/>
</dbReference>
<dbReference type="Pfam" id="PF06414">
    <property type="entry name" value="Zeta_toxin"/>
    <property type="match status" value="1"/>
</dbReference>
<dbReference type="GO" id="GO:0016301">
    <property type="term" value="F:kinase activity"/>
    <property type="evidence" value="ECO:0007669"/>
    <property type="project" value="InterPro"/>
</dbReference>
<dbReference type="Gene3D" id="3.40.50.300">
    <property type="entry name" value="P-loop containing nucleotide triphosphate hydrolases"/>
    <property type="match status" value="1"/>
</dbReference>
<dbReference type="InterPro" id="IPR027417">
    <property type="entry name" value="P-loop_NTPase"/>
</dbReference>
<comment type="caution">
    <text evidence="5">The sequence shown here is derived from an EMBL/GenBank/DDBJ whole genome shotgun (WGS) entry which is preliminary data.</text>
</comment>
<evidence type="ECO:0000313" key="6">
    <source>
        <dbReference type="Proteomes" id="UP000447574"/>
    </source>
</evidence>
<evidence type="ECO:0000256" key="1">
    <source>
        <dbReference type="ARBA" id="ARBA00022741"/>
    </source>
</evidence>
<evidence type="ECO:0000313" key="4">
    <source>
        <dbReference type="EMBL" id="MQT75741.1"/>
    </source>
</evidence>
<sequence length="248" mass="27975">MTSEEIAIEEVALEFVRVNRSSLARQVVDTHLFAPEESPIAVFMCGSPGAGKTEISKALVELFESAEADQRVLRIDPDDFRLLIPGYTGANSYLFQRAVTRVLEKVLDRVFEKSVSFILDGTMASFSVAKRNIDRALAHNRVVQVLYVYQAPELAWQFVKARELVEARNIPLDEFVRQFLAARKNIAEIRRSYGAQLVVNLIIKNTDGAQKAFVSDVTPDQIDDLIPQSYDHEQLIELLTEAEKNDCQ</sequence>
<dbReference type="GO" id="GO:0005524">
    <property type="term" value="F:ATP binding"/>
    <property type="evidence" value="ECO:0007669"/>
    <property type="project" value="UniProtKB-KW"/>
</dbReference>
<gene>
    <name evidence="5" type="ORF">GHO28_08245</name>
    <name evidence="4" type="ORF">GHO37_15685</name>
</gene>
<dbReference type="AlphaFoldDB" id="A0A6I1WGI5"/>
<feature type="domain" description="Zeta toxin" evidence="3">
    <location>
        <begin position="33"/>
        <end position="210"/>
    </location>
</feature>
<accession>A0A6I1WGI5</accession>
<dbReference type="EMBL" id="WIWF01000059">
    <property type="protein sequence ID" value="MQT75741.1"/>
    <property type="molecule type" value="Genomic_DNA"/>
</dbReference>
<dbReference type="InterPro" id="IPR010488">
    <property type="entry name" value="Zeta_toxin_domain"/>
</dbReference>
<evidence type="ECO:0000256" key="2">
    <source>
        <dbReference type="ARBA" id="ARBA00022840"/>
    </source>
</evidence>
<reference evidence="6 7" key="1">
    <citation type="submission" date="2019-10" db="EMBL/GenBank/DDBJ databases">
        <title>Evaluation of single-gene subtyping targets for Pseudomonas.</title>
        <authorList>
            <person name="Reichler S.J."/>
            <person name="Orsi R.H."/>
            <person name="Wiedmann M."/>
            <person name="Martin N.H."/>
            <person name="Murphy S.I."/>
        </authorList>
    </citation>
    <scope>NUCLEOTIDE SEQUENCE [LARGE SCALE GENOMIC DNA]</scope>
    <source>
        <strain evidence="5 7">FSL R10-1876</strain>
        <strain evidence="4 6">FSL R10-2932</strain>
    </source>
</reference>
<dbReference type="Proteomes" id="UP000447574">
    <property type="component" value="Unassembled WGS sequence"/>
</dbReference>
<evidence type="ECO:0000313" key="7">
    <source>
        <dbReference type="Proteomes" id="UP000466863"/>
    </source>
</evidence>
<dbReference type="EMBL" id="WIVV01000027">
    <property type="protein sequence ID" value="MQU42501.1"/>
    <property type="molecule type" value="Genomic_DNA"/>
</dbReference>
<name>A0A6I1WGI5_9PSED</name>
<protein>
    <submittedName>
        <fullName evidence="5">AAA family ATPase</fullName>
    </submittedName>
</protein>
<keyword evidence="2" id="KW-0067">ATP-binding</keyword>
<proteinExistence type="predicted"/>
<dbReference type="Proteomes" id="UP000466863">
    <property type="component" value="Unassembled WGS sequence"/>
</dbReference>
<evidence type="ECO:0000259" key="3">
    <source>
        <dbReference type="Pfam" id="PF06414"/>
    </source>
</evidence>
<evidence type="ECO:0000313" key="5">
    <source>
        <dbReference type="EMBL" id="MQU42501.1"/>
    </source>
</evidence>
<organism evidence="5 7">
    <name type="scientific">Pseudomonas helleri</name>
    <dbReference type="NCBI Taxonomy" id="1608996"/>
    <lineage>
        <taxon>Bacteria</taxon>
        <taxon>Pseudomonadati</taxon>
        <taxon>Pseudomonadota</taxon>
        <taxon>Gammaproteobacteria</taxon>
        <taxon>Pseudomonadales</taxon>
        <taxon>Pseudomonadaceae</taxon>
        <taxon>Pseudomonas</taxon>
    </lineage>
</organism>